<dbReference type="InterPro" id="IPR050415">
    <property type="entry name" value="MRET"/>
</dbReference>
<evidence type="ECO:0000256" key="9">
    <source>
        <dbReference type="ARBA" id="ARBA00023002"/>
    </source>
</evidence>
<keyword evidence="3" id="KW-0285">Flavoprotein</keyword>
<dbReference type="Pfam" id="PF08022">
    <property type="entry name" value="FAD_binding_8"/>
    <property type="match status" value="1"/>
</dbReference>
<dbReference type="InterPro" id="IPR017927">
    <property type="entry name" value="FAD-bd_FR_type"/>
</dbReference>
<feature type="transmembrane region" description="Helical" evidence="13">
    <location>
        <begin position="190"/>
        <end position="211"/>
    </location>
</feature>
<dbReference type="Gene3D" id="2.40.30.10">
    <property type="entry name" value="Translation factors"/>
    <property type="match status" value="1"/>
</dbReference>
<evidence type="ECO:0000256" key="10">
    <source>
        <dbReference type="ARBA" id="ARBA00023004"/>
    </source>
</evidence>
<dbReference type="InterPro" id="IPR013112">
    <property type="entry name" value="FAD-bd_8"/>
</dbReference>
<reference evidence="15" key="1">
    <citation type="journal article" date="2021" name="PeerJ">
        <title>Extensive microbial diversity within the chicken gut microbiome revealed by metagenomics and culture.</title>
        <authorList>
            <person name="Gilroy R."/>
            <person name="Ravi A."/>
            <person name="Getino M."/>
            <person name="Pursley I."/>
            <person name="Horton D.L."/>
            <person name="Alikhan N.F."/>
            <person name="Baker D."/>
            <person name="Gharbi K."/>
            <person name="Hall N."/>
            <person name="Watson M."/>
            <person name="Adriaenssens E.M."/>
            <person name="Foster-Nyarko E."/>
            <person name="Jarju S."/>
            <person name="Secka A."/>
            <person name="Antonio M."/>
            <person name="Oren A."/>
            <person name="Chaudhuri R.R."/>
            <person name="La Ragione R."/>
            <person name="Hildebrand F."/>
            <person name="Pallen M.J."/>
        </authorList>
    </citation>
    <scope>NUCLEOTIDE SEQUENCE</scope>
    <source>
        <strain evidence="15">CHK160-9182</strain>
    </source>
</reference>
<evidence type="ECO:0000256" key="13">
    <source>
        <dbReference type="SAM" id="Phobius"/>
    </source>
</evidence>
<evidence type="ECO:0000256" key="5">
    <source>
        <dbReference type="ARBA" id="ARBA00022714"/>
    </source>
</evidence>
<keyword evidence="8 13" id="KW-1133">Transmembrane helix</keyword>
<comment type="cofactor">
    <cofactor evidence="1">
        <name>FAD</name>
        <dbReference type="ChEBI" id="CHEBI:57692"/>
    </cofactor>
</comment>
<evidence type="ECO:0000313" key="15">
    <source>
        <dbReference type="EMBL" id="HIW05966.1"/>
    </source>
</evidence>
<keyword evidence="12 13" id="KW-0472">Membrane</keyword>
<keyword evidence="5" id="KW-0001">2Fe-2S</keyword>
<evidence type="ECO:0000313" key="16">
    <source>
        <dbReference type="Proteomes" id="UP000823934"/>
    </source>
</evidence>
<evidence type="ECO:0000256" key="11">
    <source>
        <dbReference type="ARBA" id="ARBA00023014"/>
    </source>
</evidence>
<comment type="caution">
    <text evidence="15">The sequence shown here is derived from an EMBL/GenBank/DDBJ whole genome shotgun (WGS) entry which is preliminary data.</text>
</comment>
<evidence type="ECO:0000256" key="3">
    <source>
        <dbReference type="ARBA" id="ARBA00022630"/>
    </source>
</evidence>
<dbReference type="PANTHER" id="PTHR47354">
    <property type="entry name" value="NADH OXIDOREDUCTASE HCR"/>
    <property type="match status" value="1"/>
</dbReference>
<feature type="transmembrane region" description="Helical" evidence="13">
    <location>
        <begin position="7"/>
        <end position="29"/>
    </location>
</feature>
<comment type="subcellular location">
    <subcellularLocation>
        <location evidence="2">Membrane</location>
        <topology evidence="2">Multi-pass membrane protein</topology>
    </subcellularLocation>
</comment>
<feature type="transmembrane region" description="Helical" evidence="13">
    <location>
        <begin position="82"/>
        <end position="97"/>
    </location>
</feature>
<keyword evidence="11" id="KW-0411">Iron-sulfur</keyword>
<name>A0A9D1Q5T8_9GAMM</name>
<gene>
    <name evidence="15" type="ORF">H9889_01375</name>
</gene>
<evidence type="ECO:0000256" key="8">
    <source>
        <dbReference type="ARBA" id="ARBA00022989"/>
    </source>
</evidence>
<dbReference type="GO" id="GO:0016020">
    <property type="term" value="C:membrane"/>
    <property type="evidence" value="ECO:0007669"/>
    <property type="project" value="UniProtKB-SubCell"/>
</dbReference>
<evidence type="ECO:0000256" key="6">
    <source>
        <dbReference type="ARBA" id="ARBA00022723"/>
    </source>
</evidence>
<dbReference type="InterPro" id="IPR013130">
    <property type="entry name" value="Fe3_Rdtase_TM_dom"/>
</dbReference>
<dbReference type="CDD" id="cd06198">
    <property type="entry name" value="FNR_like_3"/>
    <property type="match status" value="1"/>
</dbReference>
<keyword evidence="4 13" id="KW-0812">Transmembrane</keyword>
<evidence type="ECO:0000256" key="7">
    <source>
        <dbReference type="ARBA" id="ARBA00022827"/>
    </source>
</evidence>
<dbReference type="Pfam" id="PF01794">
    <property type="entry name" value="Ferric_reduct"/>
    <property type="match status" value="1"/>
</dbReference>
<dbReference type="InterPro" id="IPR001433">
    <property type="entry name" value="OxRdtase_FAD/NAD-bd"/>
</dbReference>
<organism evidence="15 16">
    <name type="scientific">Candidatus Ignatzschineria merdigallinarum</name>
    <dbReference type="NCBI Taxonomy" id="2838621"/>
    <lineage>
        <taxon>Bacteria</taxon>
        <taxon>Pseudomonadati</taxon>
        <taxon>Pseudomonadota</taxon>
        <taxon>Gammaproteobacteria</taxon>
        <taxon>Cardiobacteriales</taxon>
        <taxon>Ignatzschineriaceae</taxon>
        <taxon>Ignatzschineria</taxon>
    </lineage>
</organism>
<dbReference type="SUPFAM" id="SSF52343">
    <property type="entry name" value="Ferredoxin reductase-like, C-terminal NADP-linked domain"/>
    <property type="match status" value="1"/>
</dbReference>
<keyword evidence="9" id="KW-0560">Oxidoreductase</keyword>
<proteinExistence type="predicted"/>
<protein>
    <submittedName>
        <fullName evidence="15">Ferric reductase-like transmembrane domain-containing protein</fullName>
    </submittedName>
</protein>
<evidence type="ECO:0000256" key="4">
    <source>
        <dbReference type="ARBA" id="ARBA00022692"/>
    </source>
</evidence>
<dbReference type="GO" id="GO:0046872">
    <property type="term" value="F:metal ion binding"/>
    <property type="evidence" value="ECO:0007669"/>
    <property type="project" value="UniProtKB-KW"/>
</dbReference>
<dbReference type="Proteomes" id="UP000823934">
    <property type="component" value="Unassembled WGS sequence"/>
</dbReference>
<dbReference type="PANTHER" id="PTHR47354:SF8">
    <property type="entry name" value="1,2-PHENYLACETYL-COA EPOXIDASE, SUBUNIT E"/>
    <property type="match status" value="1"/>
</dbReference>
<keyword evidence="7" id="KW-0274">FAD</keyword>
<dbReference type="Pfam" id="PF00175">
    <property type="entry name" value="NAD_binding_1"/>
    <property type="match status" value="1"/>
</dbReference>
<keyword evidence="10" id="KW-0408">Iron</keyword>
<dbReference type="InterPro" id="IPR039261">
    <property type="entry name" value="FNR_nucleotide-bd"/>
</dbReference>
<feature type="transmembrane region" description="Helical" evidence="13">
    <location>
        <begin position="41"/>
        <end position="61"/>
    </location>
</feature>
<sequence>MSREKMIVWGVLLFSILLWALDIVMKYQISDWGIWLFRKEMINLTGVICLVTMGVIMLLALRPRFLEGIFQGLDKTYYVHKWLGIFSVVAVVLHYGAKLSKSLLQPFFERGPKLKDLPIEWMNDYRGLAKDTGEVLFYLFIIMLIVTLLHKIPYRIWRVIHKLMSVLFLAVIFHTIILSPARYWTEPVGIVFIILMVIGGYAAIASLLGFIGKNRRFKAEITALKREADITIVTCKMDAKWQHEAGQYAFIQHQNSNEKHPFTIASVVNHEHEIRFAIKSLGHYTCRIQDEWNIGDHVTIEGPYGKFLFEESTLPKQIWIAGGVGITPFIAWLESLQGKKLERDITLYYCVNAQEECLVPEYLTALAKESGITLKIHCSNHDGYLNPKDLPLDHETSVWFCGPAGFAGKIQQAIRAKGLSLSDHFHREYFNMR</sequence>
<dbReference type="GO" id="GO:0050660">
    <property type="term" value="F:flavin adenine dinucleotide binding"/>
    <property type="evidence" value="ECO:0007669"/>
    <property type="project" value="TreeGrafter"/>
</dbReference>
<evidence type="ECO:0000256" key="1">
    <source>
        <dbReference type="ARBA" id="ARBA00001974"/>
    </source>
</evidence>
<dbReference type="SUPFAM" id="SSF63380">
    <property type="entry name" value="Riboflavin synthase domain-like"/>
    <property type="match status" value="1"/>
</dbReference>
<accession>A0A9D1Q5T8</accession>
<reference evidence="15" key="2">
    <citation type="submission" date="2021-04" db="EMBL/GenBank/DDBJ databases">
        <authorList>
            <person name="Gilroy R."/>
        </authorList>
    </citation>
    <scope>NUCLEOTIDE SEQUENCE</scope>
    <source>
        <strain evidence="15">CHK160-9182</strain>
    </source>
</reference>
<evidence type="ECO:0000256" key="12">
    <source>
        <dbReference type="ARBA" id="ARBA00023136"/>
    </source>
</evidence>
<feature type="transmembrane region" description="Helical" evidence="13">
    <location>
        <begin position="166"/>
        <end position="184"/>
    </location>
</feature>
<dbReference type="InterPro" id="IPR017938">
    <property type="entry name" value="Riboflavin_synthase-like_b-brl"/>
</dbReference>
<dbReference type="Gene3D" id="3.40.50.80">
    <property type="entry name" value="Nucleotide-binding domain of ferredoxin-NADP reductase (FNR) module"/>
    <property type="match status" value="1"/>
</dbReference>
<dbReference type="PRINTS" id="PR00410">
    <property type="entry name" value="PHEHYDRXLASE"/>
</dbReference>
<feature type="transmembrane region" description="Helical" evidence="13">
    <location>
        <begin position="135"/>
        <end position="154"/>
    </location>
</feature>
<evidence type="ECO:0000259" key="14">
    <source>
        <dbReference type="PROSITE" id="PS51384"/>
    </source>
</evidence>
<dbReference type="AlphaFoldDB" id="A0A9D1Q5T8"/>
<dbReference type="EMBL" id="DXHP01000034">
    <property type="protein sequence ID" value="HIW05966.1"/>
    <property type="molecule type" value="Genomic_DNA"/>
</dbReference>
<evidence type="ECO:0000256" key="2">
    <source>
        <dbReference type="ARBA" id="ARBA00004141"/>
    </source>
</evidence>
<dbReference type="GO" id="GO:0051537">
    <property type="term" value="F:2 iron, 2 sulfur cluster binding"/>
    <property type="evidence" value="ECO:0007669"/>
    <property type="project" value="UniProtKB-KW"/>
</dbReference>
<dbReference type="PROSITE" id="PS51384">
    <property type="entry name" value="FAD_FR"/>
    <property type="match status" value="1"/>
</dbReference>
<feature type="domain" description="FAD-binding FR-type" evidence="14">
    <location>
        <begin position="214"/>
        <end position="310"/>
    </location>
</feature>
<keyword evidence="6" id="KW-0479">Metal-binding</keyword>
<dbReference type="GO" id="GO:0016491">
    <property type="term" value="F:oxidoreductase activity"/>
    <property type="evidence" value="ECO:0007669"/>
    <property type="project" value="UniProtKB-KW"/>
</dbReference>